<feature type="compositionally biased region" description="Polar residues" evidence="1">
    <location>
        <begin position="231"/>
        <end position="249"/>
    </location>
</feature>
<evidence type="ECO:0000256" key="1">
    <source>
        <dbReference type="SAM" id="MobiDB-lite"/>
    </source>
</evidence>
<feature type="region of interest" description="Disordered" evidence="1">
    <location>
        <begin position="173"/>
        <end position="271"/>
    </location>
</feature>
<dbReference type="CDD" id="cd00167">
    <property type="entry name" value="SANT"/>
    <property type="match status" value="1"/>
</dbReference>
<dbReference type="GeneID" id="54475136"/>
<sequence length="429" mass="47381">MASVLLRACAVQLLGHILCRVELSLPSLRLLCSASLLWPLPTMSDVRTYPNQQAGGYASESMSSFGVYIPFHPSYLTPDHNPDTLDQWDARPYSSSPPHQPTAQYPTQHPTITIPPYQGHPKDPNRPRSSPSTFGPTFDNTQWPVSSGLPFSSGLPLPDVGLGIYHPNTIGQPTPVTSTFPPNFLQPFASPTMAQQEHEAMKRKDSQQQTTNLCSTSSPPGNRIAHPQPRKPSSNQLATNITATASGGTPQKRRRSEDDHPADAPQSKNNKRRRICSFNLAELSDNDRLLAQICAEKSYSWKDVAECYSEVVGEPTKIETLQMRYGRMRGKTRAWTEGDVEALRLAVEVWEEKKWEIVAKEMLAFGIAEKWNASQLERKWRELELAGGAASRGSGGARTVAMTPALSQFSSSQLSTPIDAPAHFNWPLP</sequence>
<evidence type="ECO:0000313" key="4">
    <source>
        <dbReference type="Proteomes" id="UP000799767"/>
    </source>
</evidence>
<keyword evidence="2" id="KW-0732">Signal</keyword>
<dbReference type="OrthoDB" id="5421421at2759"/>
<feature type="compositionally biased region" description="Polar residues" evidence="1">
    <location>
        <begin position="127"/>
        <end position="141"/>
    </location>
</feature>
<accession>A0A6A6PMY6</accession>
<dbReference type="EMBL" id="MU001638">
    <property type="protein sequence ID" value="KAF2481186.1"/>
    <property type="molecule type" value="Genomic_DNA"/>
</dbReference>
<protein>
    <recommendedName>
        <fullName evidence="5">Myb-like domain-containing protein</fullName>
    </recommendedName>
</protein>
<evidence type="ECO:0008006" key="5">
    <source>
        <dbReference type="Google" id="ProtNLM"/>
    </source>
</evidence>
<feature type="region of interest" description="Disordered" evidence="1">
    <location>
        <begin position="80"/>
        <end position="141"/>
    </location>
</feature>
<feature type="chain" id="PRO_5025627502" description="Myb-like domain-containing protein" evidence="2">
    <location>
        <begin position="20"/>
        <end position="429"/>
    </location>
</feature>
<proteinExistence type="predicted"/>
<evidence type="ECO:0000313" key="3">
    <source>
        <dbReference type="EMBL" id="KAF2481186.1"/>
    </source>
</evidence>
<feature type="compositionally biased region" description="Polar residues" evidence="1">
    <location>
        <begin position="207"/>
        <end position="220"/>
    </location>
</feature>
<dbReference type="RefSeq" id="XP_033587756.1">
    <property type="nucleotide sequence ID" value="XM_033734134.1"/>
</dbReference>
<dbReference type="InterPro" id="IPR001005">
    <property type="entry name" value="SANT/Myb"/>
</dbReference>
<feature type="compositionally biased region" description="Basic and acidic residues" evidence="1">
    <location>
        <begin position="196"/>
        <end position="206"/>
    </location>
</feature>
<feature type="compositionally biased region" description="Polar residues" evidence="1">
    <location>
        <begin position="93"/>
        <end position="111"/>
    </location>
</feature>
<organism evidence="3 4">
    <name type="scientific">Neohortaea acidophila</name>
    <dbReference type="NCBI Taxonomy" id="245834"/>
    <lineage>
        <taxon>Eukaryota</taxon>
        <taxon>Fungi</taxon>
        <taxon>Dikarya</taxon>
        <taxon>Ascomycota</taxon>
        <taxon>Pezizomycotina</taxon>
        <taxon>Dothideomycetes</taxon>
        <taxon>Dothideomycetidae</taxon>
        <taxon>Mycosphaerellales</taxon>
        <taxon>Teratosphaeriaceae</taxon>
        <taxon>Neohortaea</taxon>
    </lineage>
</organism>
<evidence type="ECO:0000256" key="2">
    <source>
        <dbReference type="SAM" id="SignalP"/>
    </source>
</evidence>
<name>A0A6A6PMY6_9PEZI</name>
<dbReference type="AlphaFoldDB" id="A0A6A6PMY6"/>
<gene>
    <name evidence="3" type="ORF">BDY17DRAFT_300849</name>
</gene>
<dbReference type="Proteomes" id="UP000799767">
    <property type="component" value="Unassembled WGS sequence"/>
</dbReference>
<reference evidence="3" key="1">
    <citation type="journal article" date="2020" name="Stud. Mycol.">
        <title>101 Dothideomycetes genomes: a test case for predicting lifestyles and emergence of pathogens.</title>
        <authorList>
            <person name="Haridas S."/>
            <person name="Albert R."/>
            <person name="Binder M."/>
            <person name="Bloem J."/>
            <person name="Labutti K."/>
            <person name="Salamov A."/>
            <person name="Andreopoulos B."/>
            <person name="Baker S."/>
            <person name="Barry K."/>
            <person name="Bills G."/>
            <person name="Bluhm B."/>
            <person name="Cannon C."/>
            <person name="Castanera R."/>
            <person name="Culley D."/>
            <person name="Daum C."/>
            <person name="Ezra D."/>
            <person name="Gonzalez J."/>
            <person name="Henrissat B."/>
            <person name="Kuo A."/>
            <person name="Liang C."/>
            <person name="Lipzen A."/>
            <person name="Lutzoni F."/>
            <person name="Magnuson J."/>
            <person name="Mondo S."/>
            <person name="Nolan M."/>
            <person name="Ohm R."/>
            <person name="Pangilinan J."/>
            <person name="Park H.-J."/>
            <person name="Ramirez L."/>
            <person name="Alfaro M."/>
            <person name="Sun H."/>
            <person name="Tritt A."/>
            <person name="Yoshinaga Y."/>
            <person name="Zwiers L.-H."/>
            <person name="Turgeon B."/>
            <person name="Goodwin S."/>
            <person name="Spatafora J."/>
            <person name="Crous P."/>
            <person name="Grigoriev I."/>
        </authorList>
    </citation>
    <scope>NUCLEOTIDE SEQUENCE</scope>
    <source>
        <strain evidence="3">CBS 113389</strain>
    </source>
</reference>
<feature type="signal peptide" evidence="2">
    <location>
        <begin position="1"/>
        <end position="19"/>
    </location>
</feature>
<keyword evidence="4" id="KW-1185">Reference proteome</keyword>